<keyword evidence="10" id="KW-0408">Iron</keyword>
<dbReference type="GO" id="GO:0022904">
    <property type="term" value="P:respiratory electron transport chain"/>
    <property type="evidence" value="ECO:0007669"/>
    <property type="project" value="InterPro"/>
</dbReference>
<evidence type="ECO:0000256" key="10">
    <source>
        <dbReference type="ARBA" id="ARBA00023004"/>
    </source>
</evidence>
<keyword evidence="4" id="KW-1003">Cell membrane</keyword>
<evidence type="ECO:0000256" key="11">
    <source>
        <dbReference type="ARBA" id="ARBA00023136"/>
    </source>
</evidence>
<evidence type="ECO:0000313" key="15">
    <source>
        <dbReference type="Proteomes" id="UP000595074"/>
    </source>
</evidence>
<dbReference type="GO" id="GO:0020037">
    <property type="term" value="F:heme binding"/>
    <property type="evidence" value="ECO:0007669"/>
    <property type="project" value="TreeGrafter"/>
</dbReference>
<evidence type="ECO:0000256" key="2">
    <source>
        <dbReference type="ARBA" id="ARBA00008622"/>
    </source>
</evidence>
<dbReference type="NCBIfam" id="TIGR02125">
    <property type="entry name" value="CytB-hydogenase"/>
    <property type="match status" value="1"/>
</dbReference>
<keyword evidence="6 12" id="KW-0812">Transmembrane</keyword>
<dbReference type="EMBL" id="CP063164">
    <property type="protein sequence ID" value="QOR61149.1"/>
    <property type="molecule type" value="Genomic_DNA"/>
</dbReference>
<dbReference type="GO" id="GO:0009055">
    <property type="term" value="F:electron transfer activity"/>
    <property type="evidence" value="ECO:0007669"/>
    <property type="project" value="InterPro"/>
</dbReference>
<dbReference type="RefSeq" id="WP_197547822.1">
    <property type="nucleotide sequence ID" value="NZ_CP063164.1"/>
</dbReference>
<dbReference type="PANTHER" id="PTHR30485">
    <property type="entry name" value="NI/FE-HYDROGENASE 1 B-TYPE CYTOCHROME SUBUNIT"/>
    <property type="match status" value="1"/>
</dbReference>
<dbReference type="PROSITE" id="PS00882">
    <property type="entry name" value="NI_HGENASE_CYTB_1"/>
    <property type="match status" value="1"/>
</dbReference>
<gene>
    <name evidence="14" type="primary">cybH</name>
    <name evidence="14" type="ORF">IMZ28_06700</name>
</gene>
<evidence type="ECO:0000256" key="8">
    <source>
        <dbReference type="ARBA" id="ARBA00022982"/>
    </source>
</evidence>
<organism evidence="14 15">
    <name type="scientific">Sulfurovum indicum</name>
    <dbReference type="NCBI Taxonomy" id="2779528"/>
    <lineage>
        <taxon>Bacteria</taxon>
        <taxon>Pseudomonadati</taxon>
        <taxon>Campylobacterota</taxon>
        <taxon>Epsilonproteobacteria</taxon>
        <taxon>Campylobacterales</taxon>
        <taxon>Sulfurovaceae</taxon>
        <taxon>Sulfurovum</taxon>
    </lineage>
</organism>
<evidence type="ECO:0000259" key="13">
    <source>
        <dbReference type="Pfam" id="PF01292"/>
    </source>
</evidence>
<dbReference type="Pfam" id="PF01292">
    <property type="entry name" value="Ni_hydr_CYTB"/>
    <property type="match status" value="1"/>
</dbReference>
<sequence>METVHKEISAEDTCIEREMEFTPAYRWQHWIRALSIVVLTVTGFYIADPFVAPIPNSEPTNFMQALFRGWHEIFGFVLIAVVVFKSYLFVFAKRYRDEIGSIKDFINPKTWIKQIGYYLLVSKHPHLKGTYNPLQFIAYLGFYMLMFILILTGLILYVHVYHEGLGALLYESMRSFEVMLGGLAWVRELHHIAMWGVIIFVVVHVYMAIFNAVFGKEGSMDAIFSGMKWHKKH</sequence>
<dbReference type="PRINTS" id="PR00161">
    <property type="entry name" value="NIHGNASECYTB"/>
</dbReference>
<evidence type="ECO:0000256" key="6">
    <source>
        <dbReference type="ARBA" id="ARBA00022692"/>
    </source>
</evidence>
<comment type="similarity">
    <text evidence="2">Belongs to the HupC/HyaC/HydC family.</text>
</comment>
<dbReference type="SUPFAM" id="SSF81342">
    <property type="entry name" value="Transmembrane di-heme cytochromes"/>
    <property type="match status" value="1"/>
</dbReference>
<keyword evidence="15" id="KW-1185">Reference proteome</keyword>
<protein>
    <submittedName>
        <fullName evidence="14">Ni/Fe-hydrogenase, b-type cytochrome subunit</fullName>
    </submittedName>
</protein>
<accession>A0A7M1S330</accession>
<dbReference type="GO" id="GO:0005506">
    <property type="term" value="F:iron ion binding"/>
    <property type="evidence" value="ECO:0007669"/>
    <property type="project" value="InterPro"/>
</dbReference>
<keyword evidence="9 12" id="KW-1133">Transmembrane helix</keyword>
<keyword evidence="7" id="KW-0479">Metal-binding</keyword>
<evidence type="ECO:0000256" key="3">
    <source>
        <dbReference type="ARBA" id="ARBA00022448"/>
    </source>
</evidence>
<evidence type="ECO:0000313" key="14">
    <source>
        <dbReference type="EMBL" id="QOR61149.1"/>
    </source>
</evidence>
<name>A0A7M1S330_9BACT</name>
<feature type="transmembrane region" description="Helical" evidence="12">
    <location>
        <begin position="29"/>
        <end position="47"/>
    </location>
</feature>
<dbReference type="InterPro" id="IPR016174">
    <property type="entry name" value="Di-haem_cyt_TM"/>
</dbReference>
<dbReference type="PANTHER" id="PTHR30485:SF0">
    <property type="entry name" value="NI_FE-HYDROGENASE 1 B-TYPE CYTOCHROME SUBUNIT-RELATED"/>
    <property type="match status" value="1"/>
</dbReference>
<feature type="domain" description="Cytochrome b561 bacterial/Ni-hydrogenase" evidence="13">
    <location>
        <begin position="21"/>
        <end position="226"/>
    </location>
</feature>
<dbReference type="Proteomes" id="UP000595074">
    <property type="component" value="Chromosome"/>
</dbReference>
<reference evidence="14 15" key="1">
    <citation type="submission" date="2020-10" db="EMBL/GenBank/DDBJ databases">
        <title>The genome of sulfurovum sp.</title>
        <authorList>
            <person name="Xie S."/>
            <person name="Shao Z."/>
            <person name="Jiang L."/>
        </authorList>
    </citation>
    <scope>NUCLEOTIDE SEQUENCE [LARGE SCALE GENOMIC DNA]</scope>
    <source>
        <strain evidence="14 15">ST-419</strain>
    </source>
</reference>
<dbReference type="InterPro" id="IPR051542">
    <property type="entry name" value="Hydrogenase_cytochrome"/>
</dbReference>
<dbReference type="Gene3D" id="1.20.950.20">
    <property type="entry name" value="Transmembrane di-heme cytochromes, Chain C"/>
    <property type="match status" value="1"/>
</dbReference>
<dbReference type="InterPro" id="IPR000516">
    <property type="entry name" value="Ni-dep_Hydgase_cyt-B"/>
</dbReference>
<dbReference type="AlphaFoldDB" id="A0A7M1S330"/>
<dbReference type="KEGG" id="sinu:IMZ28_06700"/>
<keyword evidence="8" id="KW-0249">Electron transport</keyword>
<feature type="transmembrane region" description="Helical" evidence="12">
    <location>
        <begin position="192"/>
        <end position="214"/>
    </location>
</feature>
<evidence type="ECO:0000256" key="7">
    <source>
        <dbReference type="ARBA" id="ARBA00022723"/>
    </source>
</evidence>
<evidence type="ECO:0000256" key="9">
    <source>
        <dbReference type="ARBA" id="ARBA00022989"/>
    </source>
</evidence>
<evidence type="ECO:0000256" key="1">
    <source>
        <dbReference type="ARBA" id="ARBA00004651"/>
    </source>
</evidence>
<dbReference type="GO" id="GO:0005886">
    <property type="term" value="C:plasma membrane"/>
    <property type="evidence" value="ECO:0007669"/>
    <property type="project" value="UniProtKB-SubCell"/>
</dbReference>
<comment type="subcellular location">
    <subcellularLocation>
        <location evidence="1">Cell membrane</location>
        <topology evidence="1">Multi-pass membrane protein</topology>
    </subcellularLocation>
</comment>
<evidence type="ECO:0000256" key="4">
    <source>
        <dbReference type="ARBA" id="ARBA00022475"/>
    </source>
</evidence>
<keyword evidence="3" id="KW-0813">Transport</keyword>
<feature type="transmembrane region" description="Helical" evidence="12">
    <location>
        <begin position="136"/>
        <end position="160"/>
    </location>
</feature>
<proteinExistence type="inferred from homology"/>
<keyword evidence="11 12" id="KW-0472">Membrane</keyword>
<dbReference type="InterPro" id="IPR011577">
    <property type="entry name" value="Cyt_b561_bac/Ni-Hgenase"/>
</dbReference>
<evidence type="ECO:0000256" key="12">
    <source>
        <dbReference type="SAM" id="Phobius"/>
    </source>
</evidence>
<keyword evidence="5" id="KW-0349">Heme</keyword>
<evidence type="ECO:0000256" key="5">
    <source>
        <dbReference type="ARBA" id="ARBA00022617"/>
    </source>
</evidence>
<feature type="transmembrane region" description="Helical" evidence="12">
    <location>
        <begin position="73"/>
        <end position="92"/>
    </location>
</feature>